<accession>A0A9P0H5A8</accession>
<dbReference type="PANTHER" id="PTHR45892:SF1">
    <property type="entry name" value="AMINOACYLASE-1"/>
    <property type="match status" value="1"/>
</dbReference>
<dbReference type="InterPro" id="IPR011650">
    <property type="entry name" value="Peptidase_M20_dimer"/>
</dbReference>
<dbReference type="InterPro" id="IPR001261">
    <property type="entry name" value="ArgE/DapE_CS"/>
</dbReference>
<dbReference type="SUPFAM" id="SSF55031">
    <property type="entry name" value="Bacterial exopeptidase dimerisation domain"/>
    <property type="match status" value="1"/>
</dbReference>
<name>A0A9P0H5A8_NEZVI</name>
<dbReference type="GO" id="GO:0006520">
    <property type="term" value="P:amino acid metabolic process"/>
    <property type="evidence" value="ECO:0007669"/>
    <property type="project" value="InterPro"/>
</dbReference>
<feature type="binding site" evidence="10">
    <location>
        <position position="364"/>
    </location>
    <ligand>
        <name>Zn(2+)</name>
        <dbReference type="ChEBI" id="CHEBI:29105"/>
        <label>2</label>
    </ligand>
</feature>
<evidence type="ECO:0000256" key="6">
    <source>
        <dbReference type="ARBA" id="ARBA00022801"/>
    </source>
</evidence>
<dbReference type="AlphaFoldDB" id="A0A9P0H5A8"/>
<evidence type="ECO:0000256" key="7">
    <source>
        <dbReference type="ARBA" id="ARBA00022833"/>
    </source>
</evidence>
<evidence type="ECO:0000256" key="10">
    <source>
        <dbReference type="PIRSR" id="PIRSR036696-2"/>
    </source>
</evidence>
<dbReference type="Pfam" id="PF07687">
    <property type="entry name" value="M20_dimer"/>
    <property type="match status" value="1"/>
</dbReference>
<dbReference type="OrthoDB" id="3064516at2759"/>
<dbReference type="GO" id="GO:0004046">
    <property type="term" value="F:aminoacylase activity"/>
    <property type="evidence" value="ECO:0007669"/>
    <property type="project" value="UniProtKB-EC"/>
</dbReference>
<evidence type="ECO:0000259" key="11">
    <source>
        <dbReference type="Pfam" id="PF07687"/>
    </source>
</evidence>
<comment type="similarity">
    <text evidence="2">Belongs to the peptidase M20A family.</text>
</comment>
<dbReference type="InterPro" id="IPR002933">
    <property type="entry name" value="Peptidase_M20"/>
</dbReference>
<dbReference type="PROSITE" id="PS00759">
    <property type="entry name" value="ARGE_DAPE_CPG2_2"/>
    <property type="match status" value="1"/>
</dbReference>
<evidence type="ECO:0000256" key="4">
    <source>
        <dbReference type="ARBA" id="ARBA00022490"/>
    </source>
</evidence>
<evidence type="ECO:0000256" key="5">
    <source>
        <dbReference type="ARBA" id="ARBA00022723"/>
    </source>
</evidence>
<dbReference type="GO" id="GO:0005737">
    <property type="term" value="C:cytoplasm"/>
    <property type="evidence" value="ECO:0007669"/>
    <property type="project" value="UniProtKB-SubCell"/>
</dbReference>
<reference evidence="12" key="1">
    <citation type="submission" date="2022-01" db="EMBL/GenBank/DDBJ databases">
        <authorList>
            <person name="King R."/>
        </authorList>
    </citation>
    <scope>NUCLEOTIDE SEQUENCE</scope>
</reference>
<dbReference type="Gene3D" id="3.40.630.10">
    <property type="entry name" value="Zn peptidases"/>
    <property type="match status" value="1"/>
</dbReference>
<dbReference type="InterPro" id="IPR036264">
    <property type="entry name" value="Bact_exopeptidase_dim_dom"/>
</dbReference>
<dbReference type="Pfam" id="PF01546">
    <property type="entry name" value="Peptidase_M20"/>
    <property type="match status" value="1"/>
</dbReference>
<dbReference type="SUPFAM" id="SSF53187">
    <property type="entry name" value="Zn-dependent exopeptidases"/>
    <property type="match status" value="1"/>
</dbReference>
<evidence type="ECO:0000256" key="9">
    <source>
        <dbReference type="PIRSR" id="PIRSR036696-1"/>
    </source>
</evidence>
<protein>
    <recommendedName>
        <fullName evidence="3">N-acyl-aliphatic-L-amino acid amidohydrolase</fullName>
        <ecNumber evidence="3">3.5.1.14</ecNumber>
    </recommendedName>
    <alternativeName>
        <fullName evidence="8">N-acyl-L-amino-acid amidohydrolase</fullName>
    </alternativeName>
</protein>
<evidence type="ECO:0000256" key="2">
    <source>
        <dbReference type="ARBA" id="ARBA00006247"/>
    </source>
</evidence>
<feature type="binding site" evidence="10">
    <location>
        <position position="168"/>
    </location>
    <ligand>
        <name>Zn(2+)</name>
        <dbReference type="ChEBI" id="CHEBI:29105"/>
        <label>1</label>
    </ligand>
</feature>
<dbReference type="PIRSF" id="PIRSF036696">
    <property type="entry name" value="ACY-1"/>
    <property type="match status" value="1"/>
</dbReference>
<dbReference type="FunFam" id="3.40.630.10:FF:000019">
    <property type="entry name" value="Aminoacylase 1"/>
    <property type="match status" value="1"/>
</dbReference>
<evidence type="ECO:0000313" key="13">
    <source>
        <dbReference type="Proteomes" id="UP001152798"/>
    </source>
</evidence>
<keyword evidence="13" id="KW-1185">Reference proteome</keyword>
<feature type="binding site" evidence="10">
    <location>
        <position position="73"/>
    </location>
    <ligand>
        <name>Zn(2+)</name>
        <dbReference type="ChEBI" id="CHEBI:29105"/>
        <label>1</label>
    </ligand>
</feature>
<feature type="binding site" evidence="10">
    <location>
        <position position="141"/>
    </location>
    <ligand>
        <name>Zn(2+)</name>
        <dbReference type="ChEBI" id="CHEBI:29105"/>
        <label>2</label>
    </ligand>
</feature>
<dbReference type="Gene3D" id="3.30.70.360">
    <property type="match status" value="1"/>
</dbReference>
<keyword evidence="5 10" id="KW-0479">Metal-binding</keyword>
<evidence type="ECO:0000256" key="1">
    <source>
        <dbReference type="ARBA" id="ARBA00004496"/>
    </source>
</evidence>
<dbReference type="Gene3D" id="1.10.150.900">
    <property type="match status" value="1"/>
</dbReference>
<comment type="cofactor">
    <cofactor evidence="10">
        <name>Zn(2+)</name>
        <dbReference type="ChEBI" id="CHEBI:29105"/>
    </cofactor>
    <text evidence="10">Binds 2 Zn(2+) ions per subunit.</text>
</comment>
<keyword evidence="4" id="KW-0963">Cytoplasm</keyword>
<keyword evidence="6" id="KW-0378">Hydrolase</keyword>
<dbReference type="Proteomes" id="UP001152798">
    <property type="component" value="Chromosome 3"/>
</dbReference>
<comment type="subcellular location">
    <subcellularLocation>
        <location evidence="1">Cytoplasm</location>
    </subcellularLocation>
</comment>
<organism evidence="12 13">
    <name type="scientific">Nezara viridula</name>
    <name type="common">Southern green stink bug</name>
    <name type="synonym">Cimex viridulus</name>
    <dbReference type="NCBI Taxonomy" id="85310"/>
    <lineage>
        <taxon>Eukaryota</taxon>
        <taxon>Metazoa</taxon>
        <taxon>Ecdysozoa</taxon>
        <taxon>Arthropoda</taxon>
        <taxon>Hexapoda</taxon>
        <taxon>Insecta</taxon>
        <taxon>Pterygota</taxon>
        <taxon>Neoptera</taxon>
        <taxon>Paraneoptera</taxon>
        <taxon>Hemiptera</taxon>
        <taxon>Heteroptera</taxon>
        <taxon>Panheteroptera</taxon>
        <taxon>Pentatomomorpha</taxon>
        <taxon>Pentatomoidea</taxon>
        <taxon>Pentatomidae</taxon>
        <taxon>Pentatominae</taxon>
        <taxon>Nezara</taxon>
    </lineage>
</organism>
<feature type="binding site" evidence="10">
    <location>
        <position position="106"/>
    </location>
    <ligand>
        <name>Zn(2+)</name>
        <dbReference type="ChEBI" id="CHEBI:29105"/>
        <label>1</label>
    </ligand>
</feature>
<keyword evidence="7 10" id="KW-0862">Zinc</keyword>
<evidence type="ECO:0000313" key="12">
    <source>
        <dbReference type="EMBL" id="CAH1395705.1"/>
    </source>
</evidence>
<sequence>MVEDVVDTFREYLRIRSDHPKPDYDGCVDFVKRKADEYGLKTQIYRLDEKRPGLIVTLTGSEPSLPSILLNSHTDVVPALEDHWNYHPFGAEMDQEGNIYGRGAQDMKCVTIAQLEALRRIKLSKVQLKRTVHMTLVPDEEIGSQEGMAKFVHTQTFKNLNVGFDIDEGSASTDEEFFIFDKERCKWGVLIHCPGTTGHGSVYLENTAGEKLRIVIDNFMDLRKREAENVRDILHLGNTTTINLTHLEGGVQNNVVPPELTVGFDIRIAADGNHENMEKWINDVCKKAGERVYPEYIQKDAQVSLTLLNNENPFWKTMQTVLETLGLKYFVMSCPGATDARFAREVGVPAVGFSPFNHTPRRIHADDECMNKDIFLKGISIYEHLITNVANV</sequence>
<feature type="active site" description="Proton acceptor" evidence="9">
    <location>
        <position position="140"/>
    </location>
</feature>
<proteinExistence type="inferred from homology"/>
<dbReference type="NCBIfam" id="TIGR01880">
    <property type="entry name" value="Ac-peptdase-euk"/>
    <property type="match status" value="1"/>
</dbReference>
<feature type="binding site" evidence="10">
    <location>
        <position position="106"/>
    </location>
    <ligand>
        <name>Zn(2+)</name>
        <dbReference type="ChEBI" id="CHEBI:29105"/>
        <label>2</label>
    </ligand>
</feature>
<dbReference type="InterPro" id="IPR052083">
    <property type="entry name" value="Aminoacylase-1_M20A"/>
</dbReference>
<evidence type="ECO:0000256" key="3">
    <source>
        <dbReference type="ARBA" id="ARBA00011913"/>
    </source>
</evidence>
<dbReference type="PANTHER" id="PTHR45892">
    <property type="entry name" value="AMINOACYLASE-1"/>
    <property type="match status" value="1"/>
</dbReference>
<feature type="domain" description="Peptidase M20 dimerisation" evidence="11">
    <location>
        <begin position="187"/>
        <end position="290"/>
    </location>
</feature>
<dbReference type="GO" id="GO:0046872">
    <property type="term" value="F:metal ion binding"/>
    <property type="evidence" value="ECO:0007669"/>
    <property type="project" value="UniProtKB-KW"/>
</dbReference>
<evidence type="ECO:0000256" key="8">
    <source>
        <dbReference type="ARBA" id="ARBA00029656"/>
    </source>
</evidence>
<dbReference type="EMBL" id="OV725079">
    <property type="protein sequence ID" value="CAH1395705.1"/>
    <property type="molecule type" value="Genomic_DNA"/>
</dbReference>
<feature type="active site" evidence="9">
    <location>
        <position position="75"/>
    </location>
</feature>
<dbReference type="EC" id="3.5.1.14" evidence="3"/>
<gene>
    <name evidence="12" type="ORF">NEZAVI_LOCUS5933</name>
</gene>
<dbReference type="PROSITE" id="PS00758">
    <property type="entry name" value="ARGE_DAPE_CPG2_1"/>
    <property type="match status" value="1"/>
</dbReference>
<dbReference type="InterPro" id="IPR010159">
    <property type="entry name" value="N-acyl_aa_amidohydrolase"/>
</dbReference>